<reference evidence="9 10" key="1">
    <citation type="submission" date="2018-05" db="EMBL/GenBank/DDBJ databases">
        <title>Genomic Encyclopedia of Type Strains, Phase IV (KMG-IV): sequencing the most valuable type-strain genomes for metagenomic binning, comparative biology and taxonomic classification.</title>
        <authorList>
            <person name="Goeker M."/>
        </authorList>
    </citation>
    <scope>NUCLEOTIDE SEQUENCE [LARGE SCALE GENOMIC DNA]</scope>
    <source>
        <strain evidence="9 10">JC118</strain>
    </source>
</reference>
<dbReference type="Gene3D" id="3.40.630.30">
    <property type="match status" value="2"/>
</dbReference>
<evidence type="ECO:0000313" key="10">
    <source>
        <dbReference type="Proteomes" id="UP000247612"/>
    </source>
</evidence>
<evidence type="ECO:0000256" key="4">
    <source>
        <dbReference type="ARBA" id="ARBA00022960"/>
    </source>
</evidence>
<evidence type="ECO:0000256" key="8">
    <source>
        <dbReference type="SAM" id="Coils"/>
    </source>
</evidence>
<evidence type="ECO:0000256" key="1">
    <source>
        <dbReference type="ARBA" id="ARBA00009943"/>
    </source>
</evidence>
<keyword evidence="2" id="KW-0963">Cytoplasm</keyword>
<dbReference type="STRING" id="1034346.GCA_000313565_02334"/>
<dbReference type="PROSITE" id="PS51191">
    <property type="entry name" value="FEMABX"/>
    <property type="match status" value="1"/>
</dbReference>
<sequence length="418" mass="49058">MQFCELNEQEYTAFAKHHQYGSFMQSKEAYDIKAEGGWEGAYLGVKEKDEIIAATLLVSMPVMKKFRYFYAQRGFLLDYKNKELLKYFLGNIKDYCHARKGLYLRIDPYVCLQERDINGDLVEGGFDNHDIVQNLIDMGCHYCGETKGFRDDQQVRWMFVLDLEGKDADTILKEMDQQTRWSINKTVKMGIDVRFLSYDELPIFKKMMDHTSERRGFKDRELEFYQRQMRCYGEENVKVPYAVLDLDKYEANMQADLDNQLKEKAEVEEMLVKQPNSKKFNKRLKVVDEAIEIAQRRLKEAQELKAKEGNELPLATAFFITLNGNEMIYLSSGAYDEYMRFNGPYAIQWTMIQYALNHGFKRYNFYGTSGDFNKEADDYGVYLFKKGFGGHVEELVGDFILPIDAMMFAIYNRLKKIV</sequence>
<dbReference type="Proteomes" id="UP000247612">
    <property type="component" value="Unassembled WGS sequence"/>
</dbReference>
<protein>
    <submittedName>
        <fullName evidence="9">Peptidoglycan pentaglycine glycine transferase (The second and third glycine)</fullName>
    </submittedName>
</protein>
<keyword evidence="5" id="KW-0573">Peptidoglycan synthesis</keyword>
<evidence type="ECO:0000256" key="5">
    <source>
        <dbReference type="ARBA" id="ARBA00022984"/>
    </source>
</evidence>
<dbReference type="AlphaFoldDB" id="A0A318KTM0"/>
<keyword evidence="10" id="KW-1185">Reference proteome</keyword>
<dbReference type="Gene3D" id="1.20.58.90">
    <property type="match status" value="1"/>
</dbReference>
<evidence type="ECO:0000256" key="6">
    <source>
        <dbReference type="ARBA" id="ARBA00023315"/>
    </source>
</evidence>
<dbReference type="EMBL" id="QJKH01000002">
    <property type="protein sequence ID" value="PXX81110.1"/>
    <property type="molecule type" value="Genomic_DNA"/>
</dbReference>
<accession>A0A318KTM0</accession>
<keyword evidence="6" id="KW-0012">Acyltransferase</keyword>
<dbReference type="GO" id="GO:0016755">
    <property type="term" value="F:aminoacyltransferase activity"/>
    <property type="evidence" value="ECO:0007669"/>
    <property type="project" value="InterPro"/>
</dbReference>
<gene>
    <name evidence="9" type="ORF">DES51_102231</name>
</gene>
<dbReference type="RefSeq" id="WP_022938637.1">
    <property type="nucleotide sequence ID" value="NZ_CABKRQ010000006.1"/>
</dbReference>
<dbReference type="GO" id="GO:0009252">
    <property type="term" value="P:peptidoglycan biosynthetic process"/>
    <property type="evidence" value="ECO:0007669"/>
    <property type="project" value="UniProtKB-KW"/>
</dbReference>
<name>A0A318KTM0_9FIRM</name>
<organism evidence="9 10">
    <name type="scientific">Dielma fastidiosa</name>
    <dbReference type="NCBI Taxonomy" id="1034346"/>
    <lineage>
        <taxon>Bacteria</taxon>
        <taxon>Bacillati</taxon>
        <taxon>Bacillota</taxon>
        <taxon>Erysipelotrichia</taxon>
        <taxon>Erysipelotrichales</taxon>
        <taxon>Erysipelotrichaceae</taxon>
        <taxon>Dielma</taxon>
    </lineage>
</organism>
<dbReference type="InterPro" id="IPR016181">
    <property type="entry name" value="Acyl_CoA_acyltransferase"/>
</dbReference>
<dbReference type="SUPFAM" id="SSF55729">
    <property type="entry name" value="Acyl-CoA N-acyltransferases (Nat)"/>
    <property type="match status" value="2"/>
</dbReference>
<dbReference type="GO" id="GO:0008360">
    <property type="term" value="P:regulation of cell shape"/>
    <property type="evidence" value="ECO:0007669"/>
    <property type="project" value="UniProtKB-KW"/>
</dbReference>
<evidence type="ECO:0000256" key="3">
    <source>
        <dbReference type="ARBA" id="ARBA00022679"/>
    </source>
</evidence>
<keyword evidence="4" id="KW-0133">Cell shape</keyword>
<comment type="caution">
    <text evidence="9">The sequence shown here is derived from an EMBL/GenBank/DDBJ whole genome shotgun (WGS) entry which is preliminary data.</text>
</comment>
<dbReference type="PANTHER" id="PTHR36174:SF2">
    <property type="entry name" value="AMINOACYLTRANSFERASE FEMA"/>
    <property type="match status" value="1"/>
</dbReference>
<dbReference type="Pfam" id="PF02388">
    <property type="entry name" value="FemAB"/>
    <property type="match status" value="1"/>
</dbReference>
<dbReference type="OrthoDB" id="9785911at2"/>
<proteinExistence type="inferred from homology"/>
<dbReference type="InterPro" id="IPR050644">
    <property type="entry name" value="PG_Glycine_Bridge_Synth"/>
</dbReference>
<dbReference type="InterPro" id="IPR003447">
    <property type="entry name" value="FEMABX"/>
</dbReference>
<comment type="similarity">
    <text evidence="1">Belongs to the FemABX family.</text>
</comment>
<keyword evidence="7" id="KW-0961">Cell wall biogenesis/degradation</keyword>
<keyword evidence="3 9" id="KW-0808">Transferase</keyword>
<evidence type="ECO:0000256" key="2">
    <source>
        <dbReference type="ARBA" id="ARBA00022490"/>
    </source>
</evidence>
<feature type="coiled-coil region" evidence="8">
    <location>
        <begin position="250"/>
        <end position="311"/>
    </location>
</feature>
<evidence type="ECO:0000256" key="7">
    <source>
        <dbReference type="ARBA" id="ARBA00023316"/>
    </source>
</evidence>
<dbReference type="GO" id="GO:0071555">
    <property type="term" value="P:cell wall organization"/>
    <property type="evidence" value="ECO:0007669"/>
    <property type="project" value="UniProtKB-KW"/>
</dbReference>
<dbReference type="PANTHER" id="PTHR36174">
    <property type="entry name" value="LIPID II:GLYCINE GLYCYLTRANSFERASE"/>
    <property type="match status" value="1"/>
</dbReference>
<evidence type="ECO:0000313" key="9">
    <source>
        <dbReference type="EMBL" id="PXX81110.1"/>
    </source>
</evidence>
<keyword evidence="8" id="KW-0175">Coiled coil</keyword>